<dbReference type="AlphaFoldDB" id="A0A1S9PKR5"/>
<organism evidence="4 5">
    <name type="scientific">Mucilaginibacter pedocola</name>
    <dbReference type="NCBI Taxonomy" id="1792845"/>
    <lineage>
        <taxon>Bacteria</taxon>
        <taxon>Pseudomonadati</taxon>
        <taxon>Bacteroidota</taxon>
        <taxon>Sphingobacteriia</taxon>
        <taxon>Sphingobacteriales</taxon>
        <taxon>Sphingobacteriaceae</taxon>
        <taxon>Mucilaginibacter</taxon>
    </lineage>
</organism>
<dbReference type="PROSITE" id="PS50110">
    <property type="entry name" value="RESPONSE_REGULATORY"/>
    <property type="match status" value="1"/>
</dbReference>
<dbReference type="RefSeq" id="WP_078345709.1">
    <property type="nucleotide sequence ID" value="NZ_MBTF01000001.1"/>
</dbReference>
<evidence type="ECO:0000259" key="3">
    <source>
        <dbReference type="PROSITE" id="PS50110"/>
    </source>
</evidence>
<dbReference type="EMBL" id="MBTF01000001">
    <property type="protein sequence ID" value="OOQ61541.1"/>
    <property type="molecule type" value="Genomic_DNA"/>
</dbReference>
<feature type="modified residue" description="4-aspartylphosphate" evidence="2">
    <location>
        <position position="52"/>
    </location>
</feature>
<evidence type="ECO:0000256" key="2">
    <source>
        <dbReference type="PROSITE-ProRule" id="PRU00169"/>
    </source>
</evidence>
<dbReference type="OrthoDB" id="710898at2"/>
<dbReference type="Pfam" id="PF00072">
    <property type="entry name" value="Response_reg"/>
    <property type="match status" value="1"/>
</dbReference>
<dbReference type="SMART" id="SM00448">
    <property type="entry name" value="REC"/>
    <property type="match status" value="1"/>
</dbReference>
<dbReference type="Gene3D" id="3.40.50.2300">
    <property type="match status" value="1"/>
</dbReference>
<dbReference type="InterPro" id="IPR050595">
    <property type="entry name" value="Bact_response_regulator"/>
</dbReference>
<evidence type="ECO:0000313" key="4">
    <source>
        <dbReference type="EMBL" id="OOQ61541.1"/>
    </source>
</evidence>
<dbReference type="CDD" id="cd00156">
    <property type="entry name" value="REC"/>
    <property type="match status" value="1"/>
</dbReference>
<dbReference type="InterPro" id="IPR011006">
    <property type="entry name" value="CheY-like_superfamily"/>
</dbReference>
<dbReference type="PANTHER" id="PTHR44591">
    <property type="entry name" value="STRESS RESPONSE REGULATOR PROTEIN 1"/>
    <property type="match status" value="1"/>
</dbReference>
<accession>A0A1S9PKR5</accession>
<comment type="caution">
    <text evidence="4">The sequence shown here is derived from an EMBL/GenBank/DDBJ whole genome shotgun (WGS) entry which is preliminary data.</text>
</comment>
<feature type="domain" description="Response regulatory" evidence="3">
    <location>
        <begin position="4"/>
        <end position="118"/>
    </location>
</feature>
<keyword evidence="5" id="KW-1185">Reference proteome</keyword>
<dbReference type="STRING" id="1792845.BC343_00220"/>
<dbReference type="InterPro" id="IPR001789">
    <property type="entry name" value="Sig_transdc_resp-reg_receiver"/>
</dbReference>
<name>A0A1S9PKR5_9SPHI</name>
<dbReference type="PANTHER" id="PTHR44591:SF3">
    <property type="entry name" value="RESPONSE REGULATORY DOMAIN-CONTAINING PROTEIN"/>
    <property type="match status" value="1"/>
</dbReference>
<evidence type="ECO:0000256" key="1">
    <source>
        <dbReference type="ARBA" id="ARBA00022553"/>
    </source>
</evidence>
<keyword evidence="1 2" id="KW-0597">Phosphoprotein</keyword>
<dbReference type="Proteomes" id="UP000189739">
    <property type="component" value="Unassembled WGS sequence"/>
</dbReference>
<dbReference type="GO" id="GO:0000160">
    <property type="term" value="P:phosphorelay signal transduction system"/>
    <property type="evidence" value="ECO:0007669"/>
    <property type="project" value="InterPro"/>
</dbReference>
<proteinExistence type="predicted"/>
<evidence type="ECO:0000313" key="5">
    <source>
        <dbReference type="Proteomes" id="UP000189739"/>
    </source>
</evidence>
<gene>
    <name evidence="4" type="ORF">BC343_00220</name>
</gene>
<dbReference type="SUPFAM" id="SSF52172">
    <property type="entry name" value="CheY-like"/>
    <property type="match status" value="1"/>
</dbReference>
<reference evidence="4 5" key="1">
    <citation type="submission" date="2016-07" db="EMBL/GenBank/DDBJ databases">
        <title>Genomic analysis of zinc-resistant bacterium Mucilaginibacter pedocola TBZ30.</title>
        <authorList>
            <person name="Huang J."/>
            <person name="Tang J."/>
        </authorList>
    </citation>
    <scope>NUCLEOTIDE SEQUENCE [LARGE SCALE GENOMIC DNA]</scope>
    <source>
        <strain evidence="4 5">TBZ30</strain>
    </source>
</reference>
<sequence length="124" mass="13791">MNKRILVLDDDVDFLECVSNILENAGCTVIPFRQLSTPEEILEKCPDCIILDEVLPSISGHTICIILKRIQANRHNIPIVLMSGLADLAARARLCDADAFIQKPFKSNDEFIQLIQDTVDRGAA</sequence>
<protein>
    <recommendedName>
        <fullName evidence="3">Response regulatory domain-containing protein</fullName>
    </recommendedName>
</protein>